<dbReference type="EMBL" id="BK016063">
    <property type="protein sequence ID" value="DAF92189.1"/>
    <property type="molecule type" value="Genomic_DNA"/>
</dbReference>
<sequence length="61" mass="7518">MSQRSYEYKGVTIYLYYYGCFLFYAEKNKYGLKHGSWKWISFCNTDEAEQFIDKHIDTFCW</sequence>
<evidence type="ECO:0000313" key="1">
    <source>
        <dbReference type="EMBL" id="DAF92189.1"/>
    </source>
</evidence>
<protein>
    <submittedName>
        <fullName evidence="1">Uncharacterized protein</fullName>
    </submittedName>
</protein>
<name>A0A8S5UCI2_9CAUD</name>
<accession>A0A8S5UCI2</accession>
<reference evidence="1" key="1">
    <citation type="journal article" date="2021" name="Proc. Natl. Acad. Sci. U.S.A.">
        <title>A Catalog of Tens of Thousands of Viruses from Human Metagenomes Reveals Hidden Associations with Chronic Diseases.</title>
        <authorList>
            <person name="Tisza M.J."/>
            <person name="Buck C.B."/>
        </authorList>
    </citation>
    <scope>NUCLEOTIDE SEQUENCE</scope>
    <source>
        <strain evidence="1">CtgN495</strain>
    </source>
</reference>
<proteinExistence type="predicted"/>
<organism evidence="1">
    <name type="scientific">Siphoviridae sp. ctgN495</name>
    <dbReference type="NCBI Taxonomy" id="2825608"/>
    <lineage>
        <taxon>Viruses</taxon>
        <taxon>Duplodnaviria</taxon>
        <taxon>Heunggongvirae</taxon>
        <taxon>Uroviricota</taxon>
        <taxon>Caudoviricetes</taxon>
    </lineage>
</organism>